<comment type="caution">
    <text evidence="1">The sequence shown here is derived from an EMBL/GenBank/DDBJ whole genome shotgun (WGS) entry which is preliminary data.</text>
</comment>
<gene>
    <name evidence="1" type="primary">Necator_chrIII.g10871</name>
    <name evidence="1" type="ORF">RB195_010106</name>
</gene>
<dbReference type="Proteomes" id="UP001303046">
    <property type="component" value="Unassembled WGS sequence"/>
</dbReference>
<evidence type="ECO:0000313" key="2">
    <source>
        <dbReference type="Proteomes" id="UP001303046"/>
    </source>
</evidence>
<reference evidence="1 2" key="1">
    <citation type="submission" date="2023-08" db="EMBL/GenBank/DDBJ databases">
        <title>A Necator americanus chromosomal reference genome.</title>
        <authorList>
            <person name="Ilik V."/>
            <person name="Petrzelkova K.J."/>
            <person name="Pardy F."/>
            <person name="Fuh T."/>
            <person name="Niatou-Singa F.S."/>
            <person name="Gouil Q."/>
            <person name="Baker L."/>
            <person name="Ritchie M.E."/>
            <person name="Jex A.R."/>
            <person name="Gazzola D."/>
            <person name="Li H."/>
            <person name="Toshio Fujiwara R."/>
            <person name="Zhan B."/>
            <person name="Aroian R.V."/>
            <person name="Pafco B."/>
            <person name="Schwarz E.M."/>
        </authorList>
    </citation>
    <scope>NUCLEOTIDE SEQUENCE [LARGE SCALE GENOMIC DNA]</scope>
    <source>
        <strain evidence="1 2">Aroian</strain>
        <tissue evidence="1">Whole animal</tissue>
    </source>
</reference>
<accession>A0ABR1CX50</accession>
<organism evidence="1 2">
    <name type="scientific">Necator americanus</name>
    <name type="common">Human hookworm</name>
    <dbReference type="NCBI Taxonomy" id="51031"/>
    <lineage>
        <taxon>Eukaryota</taxon>
        <taxon>Metazoa</taxon>
        <taxon>Ecdysozoa</taxon>
        <taxon>Nematoda</taxon>
        <taxon>Chromadorea</taxon>
        <taxon>Rhabditida</taxon>
        <taxon>Rhabditina</taxon>
        <taxon>Rhabditomorpha</taxon>
        <taxon>Strongyloidea</taxon>
        <taxon>Ancylostomatidae</taxon>
        <taxon>Bunostominae</taxon>
        <taxon>Necator</taxon>
    </lineage>
</organism>
<dbReference type="EMBL" id="JAVFWL010000003">
    <property type="protein sequence ID" value="KAK6742645.1"/>
    <property type="molecule type" value="Genomic_DNA"/>
</dbReference>
<keyword evidence="2" id="KW-1185">Reference proteome</keyword>
<evidence type="ECO:0000313" key="1">
    <source>
        <dbReference type="EMBL" id="KAK6742645.1"/>
    </source>
</evidence>
<proteinExistence type="predicted"/>
<sequence>MLVSSSDTDGFLAQRAEAKNGQTRRQDLMRIDKMDERWVQNKTNTAYISRKRLSTNDECTVIQLSIPNVPTEYFSDPARLKTITFFYMADSPLEKAAQLSFDFSVRGHESLIIVETDELSYLGEHAAANTLALLSSFSRNNRRSIVSLSYDENLMMIASLFTKHIYINDDTLSSLYDFAFRKDSK</sequence>
<protein>
    <submittedName>
        <fullName evidence="1">Uncharacterized protein</fullName>
    </submittedName>
</protein>
<name>A0ABR1CX50_NECAM</name>